<feature type="chain" id="PRO_5046636748" evidence="1">
    <location>
        <begin position="25"/>
        <end position="112"/>
    </location>
</feature>
<dbReference type="Proteomes" id="UP001597283">
    <property type="component" value="Unassembled WGS sequence"/>
</dbReference>
<protein>
    <submittedName>
        <fullName evidence="2">Uncharacterized protein</fullName>
    </submittedName>
</protein>
<accession>A0ABW4N9A2</accession>
<evidence type="ECO:0000313" key="3">
    <source>
        <dbReference type="Proteomes" id="UP001597283"/>
    </source>
</evidence>
<dbReference type="RefSeq" id="WP_380938770.1">
    <property type="nucleotide sequence ID" value="NZ_JBHUFC010000002.1"/>
</dbReference>
<feature type="signal peptide" evidence="1">
    <location>
        <begin position="1"/>
        <end position="24"/>
    </location>
</feature>
<comment type="caution">
    <text evidence="2">The sequence shown here is derived from an EMBL/GenBank/DDBJ whole genome shotgun (WGS) entry which is preliminary data.</text>
</comment>
<name>A0ABW4N9A2_9SPHN</name>
<keyword evidence="3" id="KW-1185">Reference proteome</keyword>
<sequence length="112" mass="13190">MKKLTLMLAGLGIATATVPTVASAQGYGNWQPINGRVANIDRRIEMGLRNGSLTRPEAARLRSEFRQVVRLEQRYRQGGLSQWERRDLDRRFDVLSQRVRYERNDRQDRRYR</sequence>
<evidence type="ECO:0000256" key="1">
    <source>
        <dbReference type="SAM" id="SignalP"/>
    </source>
</evidence>
<gene>
    <name evidence="2" type="ORF">ACFSC3_03440</name>
</gene>
<keyword evidence="1" id="KW-0732">Signal</keyword>
<dbReference type="EMBL" id="JBHUFC010000002">
    <property type="protein sequence ID" value="MFD1786619.1"/>
    <property type="molecule type" value="Genomic_DNA"/>
</dbReference>
<reference evidence="3" key="1">
    <citation type="journal article" date="2019" name="Int. J. Syst. Evol. Microbiol.">
        <title>The Global Catalogue of Microorganisms (GCM) 10K type strain sequencing project: providing services to taxonomists for standard genome sequencing and annotation.</title>
        <authorList>
            <consortium name="The Broad Institute Genomics Platform"/>
            <consortium name="The Broad Institute Genome Sequencing Center for Infectious Disease"/>
            <person name="Wu L."/>
            <person name="Ma J."/>
        </authorList>
    </citation>
    <scope>NUCLEOTIDE SEQUENCE [LARGE SCALE GENOMIC DNA]</scope>
    <source>
        <strain evidence="3">Q85</strain>
    </source>
</reference>
<organism evidence="2 3">
    <name type="scientific">Sphingomonas floccifaciens</name>
    <dbReference type="NCBI Taxonomy" id="1844115"/>
    <lineage>
        <taxon>Bacteria</taxon>
        <taxon>Pseudomonadati</taxon>
        <taxon>Pseudomonadota</taxon>
        <taxon>Alphaproteobacteria</taxon>
        <taxon>Sphingomonadales</taxon>
        <taxon>Sphingomonadaceae</taxon>
        <taxon>Sphingomonas</taxon>
    </lineage>
</organism>
<proteinExistence type="predicted"/>
<evidence type="ECO:0000313" key="2">
    <source>
        <dbReference type="EMBL" id="MFD1786619.1"/>
    </source>
</evidence>